<dbReference type="EMBL" id="CP053418">
    <property type="protein sequence ID" value="QJW83260.1"/>
    <property type="molecule type" value="Genomic_DNA"/>
</dbReference>
<dbReference type="Gene3D" id="3.30.530.20">
    <property type="match status" value="1"/>
</dbReference>
<name>A0ABX6NZL2_9BURK</name>
<sequence>MFDLSVLNFGADESTRVTVDFQPLGSSTCEVTITQDLGAGRDAHFHEEPSRRGWTSMLQNIERELFPRRVGVQL</sequence>
<keyword evidence="2" id="KW-1185">Reference proteome</keyword>
<protein>
    <recommendedName>
        <fullName evidence="3">SRPBCC domain-containing protein</fullName>
    </recommendedName>
</protein>
<reference evidence="1 2" key="1">
    <citation type="submission" date="2020-05" db="EMBL/GenBank/DDBJ databases">
        <title>Ramlibacter rhizophilus sp. nov., isolated from rhizosphere soil of national flower Mugunghwa from South Korea.</title>
        <authorList>
            <person name="Zheng-Fei Y."/>
            <person name="Huan T."/>
        </authorList>
    </citation>
    <scope>NUCLEOTIDE SEQUENCE [LARGE SCALE GENOMIC DNA]</scope>
    <source>
        <strain evidence="1 2">H242</strain>
    </source>
</reference>
<proteinExistence type="predicted"/>
<reference evidence="1 2" key="2">
    <citation type="submission" date="2020-05" db="EMBL/GenBank/DDBJ databases">
        <authorList>
            <person name="Khan S.A."/>
            <person name="Jeon C.O."/>
            <person name="Chun B.H."/>
        </authorList>
    </citation>
    <scope>NUCLEOTIDE SEQUENCE [LARGE SCALE GENOMIC DNA]</scope>
    <source>
        <strain evidence="1 2">H242</strain>
    </source>
</reference>
<accession>A0ABX6NZL2</accession>
<organism evidence="1 2">
    <name type="scientific">Ramlibacter terrae</name>
    <dbReference type="NCBI Taxonomy" id="2732511"/>
    <lineage>
        <taxon>Bacteria</taxon>
        <taxon>Pseudomonadati</taxon>
        <taxon>Pseudomonadota</taxon>
        <taxon>Betaproteobacteria</taxon>
        <taxon>Burkholderiales</taxon>
        <taxon>Comamonadaceae</taxon>
        <taxon>Ramlibacter</taxon>
    </lineage>
</organism>
<evidence type="ECO:0000313" key="1">
    <source>
        <dbReference type="EMBL" id="QJW83260.1"/>
    </source>
</evidence>
<evidence type="ECO:0008006" key="3">
    <source>
        <dbReference type="Google" id="ProtNLM"/>
    </source>
</evidence>
<dbReference type="Proteomes" id="UP000500826">
    <property type="component" value="Chromosome"/>
</dbReference>
<dbReference type="SUPFAM" id="SSF55961">
    <property type="entry name" value="Bet v1-like"/>
    <property type="match status" value="1"/>
</dbReference>
<gene>
    <name evidence="1" type="ORF">HK414_00295</name>
</gene>
<evidence type="ECO:0000313" key="2">
    <source>
        <dbReference type="Proteomes" id="UP000500826"/>
    </source>
</evidence>
<dbReference type="InterPro" id="IPR023393">
    <property type="entry name" value="START-like_dom_sf"/>
</dbReference>